<proteinExistence type="predicted"/>
<dbReference type="InterPro" id="IPR000884">
    <property type="entry name" value="TSP1_rpt"/>
</dbReference>
<keyword evidence="3" id="KW-0472">Membrane</keyword>
<accession>A0A8S3R0Q1</accession>
<protein>
    <submittedName>
        <fullName evidence="4">Uncharacterized protein</fullName>
    </submittedName>
</protein>
<evidence type="ECO:0000313" key="4">
    <source>
        <dbReference type="EMBL" id="CAG2200540.1"/>
    </source>
</evidence>
<dbReference type="Pfam" id="PF00090">
    <property type="entry name" value="TSP_1"/>
    <property type="match status" value="2"/>
</dbReference>
<dbReference type="Gene3D" id="2.20.100.10">
    <property type="entry name" value="Thrombospondin type-1 (TSP1) repeat"/>
    <property type="match status" value="2"/>
</dbReference>
<evidence type="ECO:0000256" key="3">
    <source>
        <dbReference type="SAM" id="Phobius"/>
    </source>
</evidence>
<feature type="transmembrane region" description="Helical" evidence="3">
    <location>
        <begin position="332"/>
        <end position="354"/>
    </location>
</feature>
<dbReference type="PANTHER" id="PTHR22906">
    <property type="entry name" value="PROPERDIN"/>
    <property type="match status" value="1"/>
</dbReference>
<comment type="caution">
    <text evidence="4">The sequence shown here is derived from an EMBL/GenBank/DDBJ whole genome shotgun (WGS) entry which is preliminary data.</text>
</comment>
<dbReference type="SUPFAM" id="SSF82895">
    <property type="entry name" value="TSP-1 type 1 repeat"/>
    <property type="match status" value="2"/>
</dbReference>
<keyword evidence="1" id="KW-0677">Repeat</keyword>
<evidence type="ECO:0000256" key="2">
    <source>
        <dbReference type="ARBA" id="ARBA00023157"/>
    </source>
</evidence>
<dbReference type="SMART" id="SM00209">
    <property type="entry name" value="TSP1"/>
    <property type="match status" value="2"/>
</dbReference>
<keyword evidence="3" id="KW-1133">Transmembrane helix</keyword>
<dbReference type="EMBL" id="CAJPWZ010000751">
    <property type="protein sequence ID" value="CAG2200540.1"/>
    <property type="molecule type" value="Genomic_DNA"/>
</dbReference>
<dbReference type="FunFam" id="2.20.100.10:FF:000001">
    <property type="entry name" value="semaphorin-5A isoform X1"/>
    <property type="match status" value="1"/>
</dbReference>
<gene>
    <name evidence="4" type="ORF">MEDL_15192</name>
</gene>
<name>A0A8S3R0Q1_MYTED</name>
<evidence type="ECO:0000256" key="1">
    <source>
        <dbReference type="ARBA" id="ARBA00022737"/>
    </source>
</evidence>
<sequence>MSEPVLDLNEEDLLRDPLHGQPERLNASNSQANQQNRDLVDTFGLFKDYLDKKLVDLKSDILSEQDNLSKKYRDEANIKFKSEGNRIQFRFNENIMDGLNKIHKDLVSVASPLSSITGDLVDCILEVKMIGDCSNDCGEGTETFHAFCNLDSWNFELPCTSYTGCTGLWGQWTPFGECSTSCDGGQKLFTRTCIHVSLPGHLSVDCEGENYEYKPCNSGGCPGSWSCWEDDGHCSTSCGNGTQIRRRRCDNPMSTNDRDECPGENVTKVLCNIKECPVYKWGHLKELNLTKDDLKEMMKEEMNEMKSNLTIDSKNISATIRKRISARDDRPSAASVGYVGVALLLIPLVMISIADAPKFFAVVATIYRNVCKCKSVKVANAH</sequence>
<keyword evidence="3" id="KW-0812">Transmembrane</keyword>
<organism evidence="4 5">
    <name type="scientific">Mytilus edulis</name>
    <name type="common">Blue mussel</name>
    <dbReference type="NCBI Taxonomy" id="6550"/>
    <lineage>
        <taxon>Eukaryota</taxon>
        <taxon>Metazoa</taxon>
        <taxon>Spiralia</taxon>
        <taxon>Lophotrochozoa</taxon>
        <taxon>Mollusca</taxon>
        <taxon>Bivalvia</taxon>
        <taxon>Autobranchia</taxon>
        <taxon>Pteriomorphia</taxon>
        <taxon>Mytilida</taxon>
        <taxon>Mytiloidea</taxon>
        <taxon>Mytilidae</taxon>
        <taxon>Mytilinae</taxon>
        <taxon>Mytilus</taxon>
    </lineage>
</organism>
<dbReference type="InterPro" id="IPR052065">
    <property type="entry name" value="Compl_asym_regulator"/>
</dbReference>
<dbReference type="InterPro" id="IPR036383">
    <property type="entry name" value="TSP1_rpt_sf"/>
</dbReference>
<dbReference type="PROSITE" id="PS50092">
    <property type="entry name" value="TSP1"/>
    <property type="match status" value="2"/>
</dbReference>
<evidence type="ECO:0000313" key="5">
    <source>
        <dbReference type="Proteomes" id="UP000683360"/>
    </source>
</evidence>
<keyword evidence="2" id="KW-1015">Disulfide bond</keyword>
<dbReference type="OrthoDB" id="6157674at2759"/>
<keyword evidence="5" id="KW-1185">Reference proteome</keyword>
<dbReference type="Proteomes" id="UP000683360">
    <property type="component" value="Unassembled WGS sequence"/>
</dbReference>
<reference evidence="4" key="1">
    <citation type="submission" date="2021-03" db="EMBL/GenBank/DDBJ databases">
        <authorList>
            <person name="Bekaert M."/>
        </authorList>
    </citation>
    <scope>NUCLEOTIDE SEQUENCE</scope>
</reference>
<dbReference type="AlphaFoldDB" id="A0A8S3R0Q1"/>